<sequence>MAADAYAPCPYCLGTGRKKKFCRCTAVASEMTSVAKLRERGSAAKALEKLAALDEKHPDTPAIQSTRATMLLNGGQASAALEILEAGLAADPTNALMLGLHASASLSAKGFANSRQPIWRAFRKAAPHYGDLVSGLASAAAGDLYSRRAYPAAREHLACALRFASQERKQELFMRLMEFDGNAEVPYPLRSVHPLADIKGEGEAVDAAAKARRIAESGCYGAAADRYAAVASDLPDNADVRANAGLCHAFDGNHKAASAALSEAAEAEDDFEVAAELEALAQLLGLAEEGGSVDLKERLFAPASISKLLSELDDHDRFLRLPQAAEEDDPNPPAAVYELLDRPMPSSDDGSELTGDAVPNVIGELTLYAPAEEDDADGPRAALSGFEGEEWDAAFALVEEIGLPEAPDDEQPPEGDDGRYGLPRELWGLRWRWAFPDGVALRRRRELESEEWTRRINEVWPETPLAALDGKTPNAAANDESLAKQLAGALYVLDAVCDRGRYELDIDALRDRFGVPALQTTEAPADAALNAYSILQLQRVDLGKLDDRQLLTVMNRVLLVHPSRFLRATLAEALSRDSLSEQFDRQRAYHTLGELARDRYDYDEAFEWLEKGRAEAKESENSFEAVFRWETRELALRLETPDDPELTPLIERLDRYYGPKLPQFRPYLLQILAAHDVAPPPSVAANAAPEASGGAAGKTSAGGVWTAGSDAPDDGGEAKKLWVPGS</sequence>
<evidence type="ECO:0008006" key="4">
    <source>
        <dbReference type="Google" id="ProtNLM"/>
    </source>
</evidence>
<gene>
    <name evidence="2" type="ORF">LzC2_16400</name>
</gene>
<dbReference type="SUPFAM" id="SSF48452">
    <property type="entry name" value="TPR-like"/>
    <property type="match status" value="2"/>
</dbReference>
<proteinExistence type="predicted"/>
<dbReference type="InterPro" id="IPR011990">
    <property type="entry name" value="TPR-like_helical_dom_sf"/>
</dbReference>
<feature type="compositionally biased region" description="Low complexity" evidence="1">
    <location>
        <begin position="683"/>
        <end position="703"/>
    </location>
</feature>
<reference evidence="2 3" key="1">
    <citation type="journal article" date="2020" name="Syst. Appl. Microbiol.">
        <title>Alienimonas chondri sp. nov., a novel planctomycete isolated from the biofilm of the red alga Chondrus crispus.</title>
        <authorList>
            <person name="Vitorino I."/>
            <person name="Albuquerque L."/>
            <person name="Wiegand S."/>
            <person name="Kallscheuer N."/>
            <person name="da Costa M.S."/>
            <person name="Lobo-da-Cunha A."/>
            <person name="Jogler C."/>
            <person name="Lage O.M."/>
        </authorList>
    </citation>
    <scope>NUCLEOTIDE SEQUENCE [LARGE SCALE GENOMIC DNA]</scope>
    <source>
        <strain evidence="2 3">LzC2</strain>
    </source>
</reference>
<organism evidence="2 3">
    <name type="scientific">Alienimonas chondri</name>
    <dbReference type="NCBI Taxonomy" id="2681879"/>
    <lineage>
        <taxon>Bacteria</taxon>
        <taxon>Pseudomonadati</taxon>
        <taxon>Planctomycetota</taxon>
        <taxon>Planctomycetia</taxon>
        <taxon>Planctomycetales</taxon>
        <taxon>Planctomycetaceae</taxon>
        <taxon>Alienimonas</taxon>
    </lineage>
</organism>
<evidence type="ECO:0000313" key="2">
    <source>
        <dbReference type="EMBL" id="NNJ25568.1"/>
    </source>
</evidence>
<dbReference type="RefSeq" id="WP_171185726.1">
    <property type="nucleotide sequence ID" value="NZ_WTPX01000041.1"/>
</dbReference>
<protein>
    <recommendedName>
        <fullName evidence="4">Tetratricopeptide repeat protein</fullName>
    </recommendedName>
</protein>
<name>A0ABX1VE52_9PLAN</name>
<feature type="region of interest" description="Disordered" evidence="1">
    <location>
        <begin position="683"/>
        <end position="726"/>
    </location>
</feature>
<comment type="caution">
    <text evidence="2">The sequence shown here is derived from an EMBL/GenBank/DDBJ whole genome shotgun (WGS) entry which is preliminary data.</text>
</comment>
<dbReference type="Proteomes" id="UP000609651">
    <property type="component" value="Unassembled WGS sequence"/>
</dbReference>
<evidence type="ECO:0000313" key="3">
    <source>
        <dbReference type="Proteomes" id="UP000609651"/>
    </source>
</evidence>
<feature type="region of interest" description="Disordered" evidence="1">
    <location>
        <begin position="322"/>
        <end position="357"/>
    </location>
</feature>
<dbReference type="EMBL" id="WTPX01000041">
    <property type="protein sequence ID" value="NNJ25568.1"/>
    <property type="molecule type" value="Genomic_DNA"/>
</dbReference>
<keyword evidence="3" id="KW-1185">Reference proteome</keyword>
<accession>A0ABX1VE52</accession>
<evidence type="ECO:0000256" key="1">
    <source>
        <dbReference type="SAM" id="MobiDB-lite"/>
    </source>
</evidence>
<dbReference type="Gene3D" id="1.25.40.10">
    <property type="entry name" value="Tetratricopeptide repeat domain"/>
    <property type="match status" value="1"/>
</dbReference>